<dbReference type="InterPro" id="IPR020394">
    <property type="entry name" value="Uncharacterised_FAM23-like_TM"/>
</dbReference>
<dbReference type="PANTHER" id="PTHR31453">
    <property type="entry name" value="TRANSMEMBRANE PROTEIN 236"/>
    <property type="match status" value="1"/>
</dbReference>
<feature type="transmembrane region" description="Helical" evidence="2">
    <location>
        <begin position="93"/>
        <end position="112"/>
    </location>
</feature>
<feature type="transmembrane region" description="Helical" evidence="2">
    <location>
        <begin position="287"/>
        <end position="307"/>
    </location>
</feature>
<sequence length="334" mass="37255">MGSRKMVKLALCEALQFSALVVPLLVVTLEFAAVVWHVRSSAMPSGDAYAPYWLIVATSVSYVTTVALLVWVPMKYLIFKKRRFLIGRKKWRPVALAYVILSTLPCFAFLIASAEVTAWASSCLPCPILVSVFPPFSPTVHPPQRDADIPSSLLTSVVHSADLNFRPDSNGTIPSHSLSGNPGRQYSSGPMAQPTILPVYYPPQYVSGPLRFLSASDCRAEVFVDGFLFWLDTVEMVRAAMHPIVFYSRWVFPVYISSYLSVLRVVIMPGNPLLATLGIALQDVPFLFIRIGLVAIFGFVTPLLYLVKNLLLSLAFFYFNFVTKLRIFNTQRLF</sequence>
<evidence type="ECO:0000256" key="1">
    <source>
        <dbReference type="SAM" id="MobiDB-lite"/>
    </source>
</evidence>
<dbReference type="Proteomes" id="UP000261540">
    <property type="component" value="Unplaced"/>
</dbReference>
<proteinExistence type="predicted"/>
<feature type="transmembrane region" description="Helical" evidence="2">
    <location>
        <begin position="246"/>
        <end position="267"/>
    </location>
</feature>
<keyword evidence="2" id="KW-0812">Transmembrane</keyword>
<dbReference type="STRING" id="1676925.ENSPKIP00000030048"/>
<reference evidence="3" key="1">
    <citation type="submission" date="2025-08" db="UniProtKB">
        <authorList>
            <consortium name="Ensembl"/>
        </authorList>
    </citation>
    <scope>IDENTIFICATION</scope>
</reference>
<accession>A0A3B3SI53</accession>
<dbReference type="Ensembl" id="ENSPKIT00000010853.1">
    <property type="protein sequence ID" value="ENSPKIP00000030048.1"/>
    <property type="gene ID" value="ENSPKIG00000011055.1"/>
</dbReference>
<evidence type="ECO:0000313" key="4">
    <source>
        <dbReference type="Proteomes" id="UP000261540"/>
    </source>
</evidence>
<feature type="region of interest" description="Disordered" evidence="1">
    <location>
        <begin position="167"/>
        <end position="188"/>
    </location>
</feature>
<feature type="transmembrane region" description="Helical" evidence="2">
    <location>
        <begin position="118"/>
        <end position="136"/>
    </location>
</feature>
<keyword evidence="4" id="KW-1185">Reference proteome</keyword>
<protein>
    <submittedName>
        <fullName evidence="3">Transmembrane protein 236</fullName>
    </submittedName>
</protein>
<keyword evidence="2" id="KW-1133">Transmembrane helix</keyword>
<keyword evidence="2" id="KW-0472">Membrane</keyword>
<organism evidence="3 4">
    <name type="scientific">Paramormyrops kingsleyae</name>
    <dbReference type="NCBI Taxonomy" id="1676925"/>
    <lineage>
        <taxon>Eukaryota</taxon>
        <taxon>Metazoa</taxon>
        <taxon>Chordata</taxon>
        <taxon>Craniata</taxon>
        <taxon>Vertebrata</taxon>
        <taxon>Euteleostomi</taxon>
        <taxon>Actinopterygii</taxon>
        <taxon>Neopterygii</taxon>
        <taxon>Teleostei</taxon>
        <taxon>Osteoglossocephala</taxon>
        <taxon>Osteoglossomorpha</taxon>
        <taxon>Osteoglossiformes</taxon>
        <taxon>Mormyridae</taxon>
        <taxon>Paramormyrops</taxon>
    </lineage>
</organism>
<feature type="transmembrane region" description="Helical" evidence="2">
    <location>
        <begin position="48"/>
        <end position="72"/>
    </location>
</feature>
<evidence type="ECO:0000313" key="3">
    <source>
        <dbReference type="Ensembl" id="ENSPKIP00000030048.1"/>
    </source>
</evidence>
<reference evidence="3" key="2">
    <citation type="submission" date="2025-09" db="UniProtKB">
        <authorList>
            <consortium name="Ensembl"/>
        </authorList>
    </citation>
    <scope>IDENTIFICATION</scope>
</reference>
<dbReference type="AlphaFoldDB" id="A0A3B3SI53"/>
<evidence type="ECO:0000256" key="2">
    <source>
        <dbReference type="SAM" id="Phobius"/>
    </source>
</evidence>
<dbReference type="PANTHER" id="PTHR31453:SF2">
    <property type="entry name" value="TRANSMEMBRANE PROTEIN 236"/>
    <property type="match status" value="1"/>
</dbReference>
<dbReference type="GeneTree" id="ENSGT00390000015525"/>
<name>A0A3B3SI53_9TELE</name>